<accession>A0A4Y2QDF8</accession>
<protein>
    <submittedName>
        <fullName evidence="2">Uncharacterized protein</fullName>
    </submittedName>
</protein>
<dbReference type="EMBL" id="BGPR01013579">
    <property type="protein sequence ID" value="GBN61272.1"/>
    <property type="molecule type" value="Genomic_DNA"/>
</dbReference>
<sequence length="96" mass="11026">MKSNPNKTKSQDKESESDLQTSNDSISEMELNEAVNLASFKSPKIIDSHFKSKFSKKSQVMALKIVSWNCHGLENHKEDIKLINIDQFAWICRKLI</sequence>
<reference evidence="2 3" key="1">
    <citation type="journal article" date="2019" name="Sci. Rep.">
        <title>Orb-weaving spider Araneus ventricosus genome elucidates the spidroin gene catalogue.</title>
        <authorList>
            <person name="Kono N."/>
            <person name="Nakamura H."/>
            <person name="Ohtoshi R."/>
            <person name="Moran D.A.P."/>
            <person name="Shinohara A."/>
            <person name="Yoshida Y."/>
            <person name="Fujiwara M."/>
            <person name="Mori M."/>
            <person name="Tomita M."/>
            <person name="Arakawa K."/>
        </authorList>
    </citation>
    <scope>NUCLEOTIDE SEQUENCE [LARGE SCALE GENOMIC DNA]</scope>
</reference>
<gene>
    <name evidence="2" type="ORF">AVEN_25826_1</name>
</gene>
<proteinExistence type="predicted"/>
<name>A0A4Y2QDF8_ARAVE</name>
<keyword evidence="3" id="KW-1185">Reference proteome</keyword>
<organism evidence="2 3">
    <name type="scientific">Araneus ventricosus</name>
    <name type="common">Orbweaver spider</name>
    <name type="synonym">Epeira ventricosa</name>
    <dbReference type="NCBI Taxonomy" id="182803"/>
    <lineage>
        <taxon>Eukaryota</taxon>
        <taxon>Metazoa</taxon>
        <taxon>Ecdysozoa</taxon>
        <taxon>Arthropoda</taxon>
        <taxon>Chelicerata</taxon>
        <taxon>Arachnida</taxon>
        <taxon>Araneae</taxon>
        <taxon>Araneomorphae</taxon>
        <taxon>Entelegynae</taxon>
        <taxon>Araneoidea</taxon>
        <taxon>Araneidae</taxon>
        <taxon>Araneus</taxon>
    </lineage>
</organism>
<evidence type="ECO:0000313" key="2">
    <source>
        <dbReference type="EMBL" id="GBN61272.1"/>
    </source>
</evidence>
<feature type="region of interest" description="Disordered" evidence="1">
    <location>
        <begin position="1"/>
        <end position="26"/>
    </location>
</feature>
<evidence type="ECO:0000256" key="1">
    <source>
        <dbReference type="SAM" id="MobiDB-lite"/>
    </source>
</evidence>
<evidence type="ECO:0000313" key="3">
    <source>
        <dbReference type="Proteomes" id="UP000499080"/>
    </source>
</evidence>
<dbReference type="Proteomes" id="UP000499080">
    <property type="component" value="Unassembled WGS sequence"/>
</dbReference>
<comment type="caution">
    <text evidence="2">The sequence shown here is derived from an EMBL/GenBank/DDBJ whole genome shotgun (WGS) entry which is preliminary data.</text>
</comment>
<dbReference type="AlphaFoldDB" id="A0A4Y2QDF8"/>